<accession>A0A1I3Z001</accession>
<feature type="domain" description="STAS" evidence="1">
    <location>
        <begin position="172"/>
        <end position="261"/>
    </location>
</feature>
<dbReference type="InterPro" id="IPR025847">
    <property type="entry name" value="MEDS_domain"/>
</dbReference>
<dbReference type="Proteomes" id="UP000199152">
    <property type="component" value="Unassembled WGS sequence"/>
</dbReference>
<keyword evidence="3" id="KW-1185">Reference proteome</keyword>
<reference evidence="2 3" key="1">
    <citation type="submission" date="2016-10" db="EMBL/GenBank/DDBJ databases">
        <authorList>
            <person name="de Groot N.N."/>
        </authorList>
    </citation>
    <scope>NUCLEOTIDE SEQUENCE [LARGE SCALE GENOMIC DNA]</scope>
    <source>
        <strain evidence="2 3">DSM 45317</strain>
    </source>
</reference>
<dbReference type="InterPro" id="IPR036513">
    <property type="entry name" value="STAS_dom_sf"/>
</dbReference>
<evidence type="ECO:0000313" key="3">
    <source>
        <dbReference type="Proteomes" id="UP000199152"/>
    </source>
</evidence>
<dbReference type="EMBL" id="FOSW01000001">
    <property type="protein sequence ID" value="SFK37390.1"/>
    <property type="molecule type" value="Genomic_DNA"/>
</dbReference>
<dbReference type="Pfam" id="PF14417">
    <property type="entry name" value="MEDS"/>
    <property type="match status" value="1"/>
</dbReference>
<evidence type="ECO:0000259" key="1">
    <source>
        <dbReference type="PROSITE" id="PS50801"/>
    </source>
</evidence>
<name>A0A1I3Z001_9ACTN</name>
<dbReference type="InterPro" id="IPR058548">
    <property type="entry name" value="MlaB-like_STAS"/>
</dbReference>
<dbReference type="Gene3D" id="3.30.750.24">
    <property type="entry name" value="STAS domain"/>
    <property type="match status" value="1"/>
</dbReference>
<organism evidence="2 3">
    <name type="scientific">Geodermatophilus ruber</name>
    <dbReference type="NCBI Taxonomy" id="504800"/>
    <lineage>
        <taxon>Bacteria</taxon>
        <taxon>Bacillati</taxon>
        <taxon>Actinomycetota</taxon>
        <taxon>Actinomycetes</taxon>
        <taxon>Geodermatophilales</taxon>
        <taxon>Geodermatophilaceae</taxon>
        <taxon>Geodermatophilus</taxon>
    </lineage>
</organism>
<dbReference type="PROSITE" id="PS50801">
    <property type="entry name" value="STAS"/>
    <property type="match status" value="1"/>
</dbReference>
<protein>
    <submittedName>
        <fullName evidence="2">Anti-anti-sigma regulatory factor (Antagonist of anti-sigma factor)</fullName>
    </submittedName>
</protein>
<proteinExistence type="predicted"/>
<dbReference type="InterPro" id="IPR002645">
    <property type="entry name" value="STAS_dom"/>
</dbReference>
<sequence length="261" mass="27843">MYDDVGKFRRRLTAFFAAGLRAGCRVTYVGLGGAEGSRADLVGLPDLDRRLADGSVRILSLQDVYGDAHTVDPDRVVGLYAAATEQALADGFRGLRVAADGSELVRSPAHLDALARYEFLADRYMADHPLSALCGYRLDLGHETVNELASLHATGSSGGTGFTLFGCADGAIGLGGEYDPTSVTVLRRLLTRIRAGVDDGTVVIDMADVEYVDHRLLLTLSAHAREQGVALSLRSAPPFTTRLMELLAASCLQRAEEGTDT</sequence>
<dbReference type="STRING" id="504800.SAMN04488085_101280"/>
<dbReference type="SUPFAM" id="SSF52091">
    <property type="entry name" value="SpoIIaa-like"/>
    <property type="match status" value="1"/>
</dbReference>
<dbReference type="RefSeq" id="WP_177212579.1">
    <property type="nucleotide sequence ID" value="NZ_FOSW01000001.1"/>
</dbReference>
<gene>
    <name evidence="2" type="ORF">SAMN04488085_101280</name>
</gene>
<dbReference type="Pfam" id="PF13466">
    <property type="entry name" value="STAS_2"/>
    <property type="match status" value="1"/>
</dbReference>
<dbReference type="InParanoid" id="A0A1I3Z001"/>
<dbReference type="AlphaFoldDB" id="A0A1I3Z001"/>
<evidence type="ECO:0000313" key="2">
    <source>
        <dbReference type="EMBL" id="SFK37390.1"/>
    </source>
</evidence>